<dbReference type="EMBL" id="MU006713">
    <property type="protein sequence ID" value="KAF2628348.1"/>
    <property type="molecule type" value="Genomic_DNA"/>
</dbReference>
<keyword evidence="2" id="KW-1185">Reference proteome</keyword>
<accession>A0ACB6S319</accession>
<name>A0ACB6S319_9PLEO</name>
<comment type="caution">
    <text evidence="1">The sequence shown here is derived from an EMBL/GenBank/DDBJ whole genome shotgun (WGS) entry which is preliminary data.</text>
</comment>
<evidence type="ECO:0000313" key="1">
    <source>
        <dbReference type="EMBL" id="KAF2628348.1"/>
    </source>
</evidence>
<proteinExistence type="predicted"/>
<dbReference type="Proteomes" id="UP000799754">
    <property type="component" value="Unassembled WGS sequence"/>
</dbReference>
<sequence>MPHLRRASLNVALDPHEPNPKVEVTKAIASVTEDPIVTTNSSPDNISPPMSRHRRNTQASFTDGNTTIPTASLSPRRPLAHISSAGSLTDTPTKHGHKISTIISKGDMKKWMETGTYGQEAPDDQGEGVEEHVVCMSEEDVKAGQASSPALGYMNEVMKEEETGGEADEAEEQEEGAMAESVVVGILVDRETKMADSIVVGMRCDQCGGQVMWAKTGDYATVCQKCREPQ</sequence>
<gene>
    <name evidence="1" type="ORF">BU25DRAFT_457682</name>
</gene>
<protein>
    <submittedName>
        <fullName evidence="1">Uncharacterized protein</fullName>
    </submittedName>
</protein>
<reference evidence="1" key="1">
    <citation type="journal article" date="2020" name="Stud. Mycol.">
        <title>101 Dothideomycetes genomes: a test case for predicting lifestyles and emergence of pathogens.</title>
        <authorList>
            <person name="Haridas S."/>
            <person name="Albert R."/>
            <person name="Binder M."/>
            <person name="Bloem J."/>
            <person name="Labutti K."/>
            <person name="Salamov A."/>
            <person name="Andreopoulos B."/>
            <person name="Baker S."/>
            <person name="Barry K."/>
            <person name="Bills G."/>
            <person name="Bluhm B."/>
            <person name="Cannon C."/>
            <person name="Castanera R."/>
            <person name="Culley D."/>
            <person name="Daum C."/>
            <person name="Ezra D."/>
            <person name="Gonzalez J."/>
            <person name="Henrissat B."/>
            <person name="Kuo A."/>
            <person name="Liang C."/>
            <person name="Lipzen A."/>
            <person name="Lutzoni F."/>
            <person name="Magnuson J."/>
            <person name="Mondo S."/>
            <person name="Nolan M."/>
            <person name="Ohm R."/>
            <person name="Pangilinan J."/>
            <person name="Park H.-J."/>
            <person name="Ramirez L."/>
            <person name="Alfaro M."/>
            <person name="Sun H."/>
            <person name="Tritt A."/>
            <person name="Yoshinaga Y."/>
            <person name="Zwiers L.-H."/>
            <person name="Turgeon B."/>
            <person name="Goodwin S."/>
            <person name="Spatafora J."/>
            <person name="Crous P."/>
            <person name="Grigoriev I."/>
        </authorList>
    </citation>
    <scope>NUCLEOTIDE SEQUENCE</scope>
    <source>
        <strain evidence="1">CBS 525.71</strain>
    </source>
</reference>
<organism evidence="1 2">
    <name type="scientific">Macroventuria anomochaeta</name>
    <dbReference type="NCBI Taxonomy" id="301207"/>
    <lineage>
        <taxon>Eukaryota</taxon>
        <taxon>Fungi</taxon>
        <taxon>Dikarya</taxon>
        <taxon>Ascomycota</taxon>
        <taxon>Pezizomycotina</taxon>
        <taxon>Dothideomycetes</taxon>
        <taxon>Pleosporomycetidae</taxon>
        <taxon>Pleosporales</taxon>
        <taxon>Pleosporineae</taxon>
        <taxon>Didymellaceae</taxon>
        <taxon>Macroventuria</taxon>
    </lineage>
</organism>
<evidence type="ECO:0000313" key="2">
    <source>
        <dbReference type="Proteomes" id="UP000799754"/>
    </source>
</evidence>